<accession>A0A4R7V0D8</accession>
<feature type="region of interest" description="Disordered" evidence="1">
    <location>
        <begin position="1"/>
        <end position="27"/>
    </location>
</feature>
<keyword evidence="3" id="KW-1185">Reference proteome</keyword>
<feature type="compositionally biased region" description="Low complexity" evidence="1">
    <location>
        <begin position="394"/>
        <end position="405"/>
    </location>
</feature>
<feature type="compositionally biased region" description="Pro residues" evidence="1">
    <location>
        <begin position="377"/>
        <end position="387"/>
    </location>
</feature>
<evidence type="ECO:0000313" key="3">
    <source>
        <dbReference type="Proteomes" id="UP000294927"/>
    </source>
</evidence>
<dbReference type="AlphaFoldDB" id="A0A4R7V0D8"/>
<comment type="caution">
    <text evidence="2">The sequence shown here is derived from an EMBL/GenBank/DDBJ whole genome shotgun (WGS) entry which is preliminary data.</text>
</comment>
<dbReference type="Proteomes" id="UP000294927">
    <property type="component" value="Unassembled WGS sequence"/>
</dbReference>
<feature type="compositionally biased region" description="Basic residues" evidence="1">
    <location>
        <begin position="127"/>
        <end position="140"/>
    </location>
</feature>
<feature type="region of interest" description="Disordered" evidence="1">
    <location>
        <begin position="69"/>
        <end position="152"/>
    </location>
</feature>
<evidence type="ECO:0000256" key="1">
    <source>
        <dbReference type="SAM" id="MobiDB-lite"/>
    </source>
</evidence>
<gene>
    <name evidence="2" type="ORF">CLV71_117195</name>
</gene>
<dbReference type="EMBL" id="SOCP01000017">
    <property type="protein sequence ID" value="TDV42723.1"/>
    <property type="molecule type" value="Genomic_DNA"/>
</dbReference>
<feature type="region of interest" description="Disordered" evidence="1">
    <location>
        <begin position="340"/>
        <end position="405"/>
    </location>
</feature>
<reference evidence="2 3" key="1">
    <citation type="submission" date="2019-03" db="EMBL/GenBank/DDBJ databases">
        <title>Genomic Encyclopedia of Archaeal and Bacterial Type Strains, Phase II (KMG-II): from individual species to whole genera.</title>
        <authorList>
            <person name="Goeker M."/>
        </authorList>
    </citation>
    <scope>NUCLEOTIDE SEQUENCE [LARGE SCALE GENOMIC DNA]</scope>
    <source>
        <strain evidence="2 3">DSM 45499</strain>
    </source>
</reference>
<protein>
    <submittedName>
        <fullName evidence="2">Uncharacterized protein</fullName>
    </submittedName>
</protein>
<sequence>MIVTGRRRHDQPAGRPRHNEPRQTGGRRCALARRLMRPRTLTGSREGMRGADRRVRRGAAAARTLTAGGIGATPRLSPRRPATGGSNTRRAVRERRPVDGTKRGAVGAGRASPRCLPREARAARTCQPRRTHKLSGRRPRGAQERGRPPSAWDVHVVSPSAAWDVRVVGRQLRESHSLVRRRPQGTCDWSAASKRHSCVVGHRPRRTRELVGRPTRSVLASGWPPVRRDVRAVGVDNVGCASRLAAPTLGSCIRLAVDQVGGSCGREWTAWDLRCGWLPNPLGQASGWLLAGWNVPAVEDELHGTGEPVGRPTARYVRADDRWRGERSWGWPRSRGARQLVSRQPHRSCARLASQPRGRRCGQPPTSWGRASRFAPPARPPARPTARPPDRPTARPTNPRLTDPD</sequence>
<proteinExistence type="predicted"/>
<name>A0A4R7V0D8_9PSEU</name>
<organism evidence="2 3">
    <name type="scientific">Actinophytocola oryzae</name>
    <dbReference type="NCBI Taxonomy" id="502181"/>
    <lineage>
        <taxon>Bacteria</taxon>
        <taxon>Bacillati</taxon>
        <taxon>Actinomycetota</taxon>
        <taxon>Actinomycetes</taxon>
        <taxon>Pseudonocardiales</taxon>
        <taxon>Pseudonocardiaceae</taxon>
    </lineage>
</organism>
<evidence type="ECO:0000313" key="2">
    <source>
        <dbReference type="EMBL" id="TDV42723.1"/>
    </source>
</evidence>